<dbReference type="InterPro" id="IPR001164">
    <property type="entry name" value="ArfGAP_dom"/>
</dbReference>
<keyword evidence="4" id="KW-0862">Zinc</keyword>
<evidence type="ECO:0000259" key="7">
    <source>
        <dbReference type="PROSITE" id="PS50115"/>
    </source>
</evidence>
<feature type="region of interest" description="Disordered" evidence="6">
    <location>
        <begin position="142"/>
        <end position="245"/>
    </location>
</feature>
<evidence type="ECO:0000313" key="8">
    <source>
        <dbReference type="EMBL" id="KAL2052407.1"/>
    </source>
</evidence>
<keyword evidence="9" id="KW-1185">Reference proteome</keyword>
<feature type="domain" description="Arf-GAP" evidence="7">
    <location>
        <begin position="10"/>
        <end position="120"/>
    </location>
</feature>
<dbReference type="PANTHER" id="PTHR45686:SF4">
    <property type="entry name" value="ADP-RIBOSYLATION FACTOR GTPASE ACTIVATING PROTEIN 3, ISOFORM H"/>
    <property type="match status" value="1"/>
</dbReference>
<dbReference type="InterPro" id="IPR037278">
    <property type="entry name" value="ARFGAP/RecO"/>
</dbReference>
<evidence type="ECO:0000256" key="1">
    <source>
        <dbReference type="ARBA" id="ARBA00022468"/>
    </source>
</evidence>
<keyword evidence="2" id="KW-0479">Metal-binding</keyword>
<dbReference type="CDD" id="cd08831">
    <property type="entry name" value="ArfGap_ArfGap2_3_like"/>
    <property type="match status" value="1"/>
</dbReference>
<dbReference type="Pfam" id="PF01412">
    <property type="entry name" value="ArfGap"/>
    <property type="match status" value="1"/>
</dbReference>
<dbReference type="Gene3D" id="1.10.220.150">
    <property type="entry name" value="Arf GTPase activating protein"/>
    <property type="match status" value="1"/>
</dbReference>
<proteinExistence type="predicted"/>
<accession>A0ABR4B3D2</accession>
<dbReference type="EMBL" id="JBHFEH010000027">
    <property type="protein sequence ID" value="KAL2052407.1"/>
    <property type="molecule type" value="Genomic_DNA"/>
</dbReference>
<dbReference type="PROSITE" id="PS50115">
    <property type="entry name" value="ARFGAP"/>
    <property type="match status" value="1"/>
</dbReference>
<comment type="caution">
    <text evidence="8">The sequence shown here is derived from an EMBL/GenBank/DDBJ whole genome shotgun (WGS) entry which is preliminary data.</text>
</comment>
<gene>
    <name evidence="8" type="ORF">ABVK25_007279</name>
</gene>
<dbReference type="PRINTS" id="PR00405">
    <property type="entry name" value="REVINTRACTNG"/>
</dbReference>
<evidence type="ECO:0000313" key="9">
    <source>
        <dbReference type="Proteomes" id="UP001590951"/>
    </source>
</evidence>
<sequence length="333" mass="35969">MNSATKAQSQKIFEKLKTKPANKVCFDCGTKNPTWSSVPFGIYLCLDCSSNHRNLGVHISFVRSTNLDVWQWDQLRTMKVGGNESATKYFQSHGGTAALASKDPKTKYTSSAATKYKDELKKRAAADIRDYPEEVIVTDVVAATPSDGTSTPAEPSDDFFSSWEQPSITRPCHPPSRAEPPPVISRTASPFLNPTANGNGPSRSKSPLHGSESDSSKAPSRAVPSNVIRKSTGSGGPRKANILGAKKTKLGAKKLGSEEVDFEAAEKKAKEEAERIEKLGYDPEAEEAAAQKTMRSASITEKTKIAAPTPVNPSKAGYGPVKVMNARRARWNV</sequence>
<evidence type="ECO:0000256" key="3">
    <source>
        <dbReference type="ARBA" id="ARBA00022771"/>
    </source>
</evidence>
<dbReference type="InterPro" id="IPR038508">
    <property type="entry name" value="ArfGAP_dom_sf"/>
</dbReference>
<protein>
    <recommendedName>
        <fullName evidence="7">Arf-GAP domain-containing protein</fullName>
    </recommendedName>
</protein>
<keyword evidence="3 5" id="KW-0863">Zinc-finger</keyword>
<name>A0ABR4B3D2_9LECA</name>
<keyword evidence="1" id="KW-0343">GTPase activation</keyword>
<feature type="region of interest" description="Disordered" evidence="6">
    <location>
        <begin position="292"/>
        <end position="319"/>
    </location>
</feature>
<dbReference type="PANTHER" id="PTHR45686">
    <property type="entry name" value="ADP-RIBOSYLATION FACTOR GTPASE ACTIVATING PROTEIN 3, ISOFORM H-RELATED"/>
    <property type="match status" value="1"/>
</dbReference>
<dbReference type="Proteomes" id="UP001590951">
    <property type="component" value="Unassembled WGS sequence"/>
</dbReference>
<dbReference type="SMART" id="SM00105">
    <property type="entry name" value="ArfGap"/>
    <property type="match status" value="1"/>
</dbReference>
<evidence type="ECO:0000256" key="4">
    <source>
        <dbReference type="ARBA" id="ARBA00022833"/>
    </source>
</evidence>
<dbReference type="SUPFAM" id="SSF57863">
    <property type="entry name" value="ArfGap/RecO-like zinc finger"/>
    <property type="match status" value="1"/>
</dbReference>
<evidence type="ECO:0000256" key="2">
    <source>
        <dbReference type="ARBA" id="ARBA00022723"/>
    </source>
</evidence>
<organism evidence="8 9">
    <name type="scientific">Lepraria finkii</name>
    <dbReference type="NCBI Taxonomy" id="1340010"/>
    <lineage>
        <taxon>Eukaryota</taxon>
        <taxon>Fungi</taxon>
        <taxon>Dikarya</taxon>
        <taxon>Ascomycota</taxon>
        <taxon>Pezizomycotina</taxon>
        <taxon>Lecanoromycetes</taxon>
        <taxon>OSLEUM clade</taxon>
        <taxon>Lecanoromycetidae</taxon>
        <taxon>Lecanorales</taxon>
        <taxon>Lecanorineae</taxon>
        <taxon>Stereocaulaceae</taxon>
        <taxon>Lepraria</taxon>
    </lineage>
</organism>
<evidence type="ECO:0000256" key="6">
    <source>
        <dbReference type="SAM" id="MobiDB-lite"/>
    </source>
</evidence>
<reference evidence="8 9" key="1">
    <citation type="submission" date="2024-09" db="EMBL/GenBank/DDBJ databases">
        <title>Rethinking Asexuality: The Enigmatic Case of Functional Sexual Genes in Lepraria (Stereocaulaceae).</title>
        <authorList>
            <person name="Doellman M."/>
            <person name="Sun Y."/>
            <person name="Barcenas-Pena A."/>
            <person name="Lumbsch H.T."/>
            <person name="Grewe F."/>
        </authorList>
    </citation>
    <scope>NUCLEOTIDE SEQUENCE [LARGE SCALE GENOMIC DNA]</scope>
    <source>
        <strain evidence="8 9">Grewe 0041</strain>
    </source>
</reference>
<feature type="compositionally biased region" description="Polar residues" evidence="6">
    <location>
        <begin position="186"/>
        <end position="205"/>
    </location>
</feature>
<feature type="compositionally biased region" description="Pro residues" evidence="6">
    <location>
        <begin position="172"/>
        <end position="183"/>
    </location>
</feature>
<evidence type="ECO:0000256" key="5">
    <source>
        <dbReference type="PROSITE-ProRule" id="PRU00288"/>
    </source>
</evidence>